<dbReference type="PANTHER" id="PTHR46148:SF59">
    <property type="entry name" value="NUCLEOTIDYLTRANSFERASE, RIBONUCLEASE H"/>
    <property type="match status" value="1"/>
</dbReference>
<dbReference type="InterPro" id="IPR001584">
    <property type="entry name" value="Integrase_cat-core"/>
</dbReference>
<evidence type="ECO:0000313" key="2">
    <source>
        <dbReference type="EMBL" id="GEU68362.1"/>
    </source>
</evidence>
<dbReference type="InterPro" id="IPR036397">
    <property type="entry name" value="RNaseH_sf"/>
</dbReference>
<dbReference type="InterPro" id="IPR043502">
    <property type="entry name" value="DNA/RNA_pol_sf"/>
</dbReference>
<dbReference type="InterPro" id="IPR056924">
    <property type="entry name" value="SH3_Tf2-1"/>
</dbReference>
<keyword evidence="2" id="KW-0695">RNA-directed DNA polymerase</keyword>
<dbReference type="PANTHER" id="PTHR46148">
    <property type="entry name" value="CHROMO DOMAIN-CONTAINING PROTEIN"/>
    <property type="match status" value="1"/>
</dbReference>
<dbReference type="Gene3D" id="3.30.420.10">
    <property type="entry name" value="Ribonuclease H-like superfamily/Ribonuclease H"/>
    <property type="match status" value="1"/>
</dbReference>
<dbReference type="EMBL" id="BKCJ010005735">
    <property type="protein sequence ID" value="GEU68362.1"/>
    <property type="molecule type" value="Genomic_DNA"/>
</dbReference>
<proteinExistence type="predicted"/>
<dbReference type="GO" id="GO:0003964">
    <property type="term" value="F:RNA-directed DNA polymerase activity"/>
    <property type="evidence" value="ECO:0007669"/>
    <property type="project" value="UniProtKB-KW"/>
</dbReference>
<keyword evidence="2" id="KW-0548">Nucleotidyltransferase</keyword>
<dbReference type="AlphaFoldDB" id="A0A6L2M6W6"/>
<comment type="caution">
    <text evidence="2">The sequence shown here is derived from an EMBL/GenBank/DDBJ whole genome shotgun (WGS) entry which is preliminary data.</text>
</comment>
<sequence length="427" mass="49056">MPFGVNQCTSGFHGLDEPGGSRGSFEVGVGAAKKGEVVCLVSMYEFWLQEVCFLRHVVNSYYRRFIVKSLASMTQKNQKYEWGREQEKAFQTLKDNLLADTCSRKERVKLRRVKAMSMTIWSSVTDKILATQGEASKVENATVETLRGLEQLMESKEDEDYSMEKLARLYIDEIIAQHGVPVSIILDRDLRFTSRFWKTLPKALGTRLDMSTAYHPQTDGQSKRTIQTLDDMLRACVIDFGGSWEVHLPLAKFSCNNSYHLSIRCAPFEALYGRKYRVVLIKERLKVTRDRQKSYTDSRRKHLEFEVGDQVLLKVSPWIGVVCFEKKGKLAPRYVGPFEILERIGPVAYHLRLPEELSSVHDTFHVSNLKKCLTDANLHVPLDEIKVDKTLRFDEQPIEIMDREVKSLKLNFKTKLPKGRDTMTAVT</sequence>
<dbReference type="PROSITE" id="PS50994">
    <property type="entry name" value="INTEGRASE"/>
    <property type="match status" value="1"/>
</dbReference>
<evidence type="ECO:0000259" key="1">
    <source>
        <dbReference type="PROSITE" id="PS50994"/>
    </source>
</evidence>
<dbReference type="InterPro" id="IPR012337">
    <property type="entry name" value="RNaseH-like_sf"/>
</dbReference>
<keyword evidence="2" id="KW-0808">Transferase</keyword>
<dbReference type="SUPFAM" id="SSF53098">
    <property type="entry name" value="Ribonuclease H-like"/>
    <property type="match status" value="1"/>
</dbReference>
<dbReference type="GO" id="GO:0015074">
    <property type="term" value="P:DNA integration"/>
    <property type="evidence" value="ECO:0007669"/>
    <property type="project" value="InterPro"/>
</dbReference>
<feature type="domain" description="Integrase catalytic" evidence="1">
    <location>
        <begin position="162"/>
        <end position="275"/>
    </location>
</feature>
<protein>
    <submittedName>
        <fullName evidence="2">Putative reverse transcriptase domain-containing protein</fullName>
    </submittedName>
</protein>
<reference evidence="2" key="1">
    <citation type="journal article" date="2019" name="Sci. Rep.">
        <title>Draft genome of Tanacetum cinerariifolium, the natural source of mosquito coil.</title>
        <authorList>
            <person name="Yamashiro T."/>
            <person name="Shiraishi A."/>
            <person name="Satake H."/>
            <person name="Nakayama K."/>
        </authorList>
    </citation>
    <scope>NUCLEOTIDE SEQUENCE</scope>
</reference>
<gene>
    <name evidence="2" type="ORF">Tci_040340</name>
</gene>
<organism evidence="2">
    <name type="scientific">Tanacetum cinerariifolium</name>
    <name type="common">Dalmatian daisy</name>
    <name type="synonym">Chrysanthemum cinerariifolium</name>
    <dbReference type="NCBI Taxonomy" id="118510"/>
    <lineage>
        <taxon>Eukaryota</taxon>
        <taxon>Viridiplantae</taxon>
        <taxon>Streptophyta</taxon>
        <taxon>Embryophyta</taxon>
        <taxon>Tracheophyta</taxon>
        <taxon>Spermatophyta</taxon>
        <taxon>Magnoliopsida</taxon>
        <taxon>eudicotyledons</taxon>
        <taxon>Gunneridae</taxon>
        <taxon>Pentapetalae</taxon>
        <taxon>asterids</taxon>
        <taxon>campanulids</taxon>
        <taxon>Asterales</taxon>
        <taxon>Asteraceae</taxon>
        <taxon>Asteroideae</taxon>
        <taxon>Anthemideae</taxon>
        <taxon>Anthemidinae</taxon>
        <taxon>Tanacetum</taxon>
    </lineage>
</organism>
<accession>A0A6L2M6W6</accession>
<dbReference type="SUPFAM" id="SSF56672">
    <property type="entry name" value="DNA/RNA polymerases"/>
    <property type="match status" value="1"/>
</dbReference>
<name>A0A6L2M6W6_TANCI</name>
<dbReference type="Pfam" id="PF24626">
    <property type="entry name" value="SH3_Tf2-1"/>
    <property type="match status" value="1"/>
</dbReference>
<dbReference type="GO" id="GO:0003676">
    <property type="term" value="F:nucleic acid binding"/>
    <property type="evidence" value="ECO:0007669"/>
    <property type="project" value="InterPro"/>
</dbReference>